<accession>A0A7J7LKV0</accession>
<protein>
    <submittedName>
        <fullName evidence="2">Uncharacterized protein</fullName>
    </submittedName>
</protein>
<comment type="caution">
    <text evidence="2">The sequence shown here is derived from an EMBL/GenBank/DDBJ whole genome shotgun (WGS) entry which is preliminary data.</text>
</comment>
<reference evidence="2 3" key="1">
    <citation type="journal article" date="2020" name="IScience">
        <title>Genome Sequencing of the Endangered Kingdonia uniflora (Circaeasteraceae, Ranunculales) Reveals Potential Mechanisms of Evolutionary Specialization.</title>
        <authorList>
            <person name="Sun Y."/>
            <person name="Deng T."/>
            <person name="Zhang A."/>
            <person name="Moore M.J."/>
            <person name="Landis J.B."/>
            <person name="Lin N."/>
            <person name="Zhang H."/>
            <person name="Zhang X."/>
            <person name="Huang J."/>
            <person name="Zhang X."/>
            <person name="Sun H."/>
            <person name="Wang H."/>
        </authorList>
    </citation>
    <scope>NUCLEOTIDE SEQUENCE [LARGE SCALE GENOMIC DNA]</scope>
    <source>
        <strain evidence="2">TB1705</strain>
        <tissue evidence="2">Leaf</tissue>
    </source>
</reference>
<evidence type="ECO:0000313" key="2">
    <source>
        <dbReference type="EMBL" id="KAF6143233.1"/>
    </source>
</evidence>
<organism evidence="2 3">
    <name type="scientific">Kingdonia uniflora</name>
    <dbReference type="NCBI Taxonomy" id="39325"/>
    <lineage>
        <taxon>Eukaryota</taxon>
        <taxon>Viridiplantae</taxon>
        <taxon>Streptophyta</taxon>
        <taxon>Embryophyta</taxon>
        <taxon>Tracheophyta</taxon>
        <taxon>Spermatophyta</taxon>
        <taxon>Magnoliopsida</taxon>
        <taxon>Ranunculales</taxon>
        <taxon>Circaeasteraceae</taxon>
        <taxon>Kingdonia</taxon>
    </lineage>
</organism>
<feature type="transmembrane region" description="Helical" evidence="1">
    <location>
        <begin position="283"/>
        <end position="307"/>
    </location>
</feature>
<feature type="transmembrane region" description="Helical" evidence="1">
    <location>
        <begin position="238"/>
        <end position="263"/>
    </location>
</feature>
<dbReference type="Proteomes" id="UP000541444">
    <property type="component" value="Unassembled WGS sequence"/>
</dbReference>
<sequence length="348" mass="39633">MYYSQKNKPESERKRTGTPLLSEAWERLLKLLYWSCCFEYTSSNIGEFMSLGSDPFEGFEGGTVFRIEVLNDTRRTRRALRQRLIDEEIEAFEASISGRAPMEEGNDLKVLDVATDVPLAMVLPAGQKNLSWDNPRNYIDALLEASEEWVNYVFRSLGIKRKKRKMTDSLLQSFVPKDKKALKQAAPVPEVASDASRFRPRKVPTQADLGKGKVTPEALKVHQSKVLRCKRCWADFKVWVGLVFVDYWGMGFYGGELVGFAAVSVPEFSCGADLKRSFGQVSFVGVAIGLRYFIVVDVVVFLVLSVIDLEFRKSIRGAHFRRSAVWTVSPRLLFRAWFYQASFIFLNN</sequence>
<evidence type="ECO:0000256" key="1">
    <source>
        <dbReference type="SAM" id="Phobius"/>
    </source>
</evidence>
<keyword evidence="1" id="KW-1133">Transmembrane helix</keyword>
<proteinExistence type="predicted"/>
<gene>
    <name evidence="2" type="ORF">GIB67_039016</name>
</gene>
<keyword evidence="1" id="KW-0472">Membrane</keyword>
<dbReference type="EMBL" id="JACGCM010002208">
    <property type="protein sequence ID" value="KAF6143233.1"/>
    <property type="molecule type" value="Genomic_DNA"/>
</dbReference>
<dbReference type="AlphaFoldDB" id="A0A7J7LKV0"/>
<name>A0A7J7LKV0_9MAGN</name>
<keyword evidence="1" id="KW-0812">Transmembrane</keyword>
<evidence type="ECO:0000313" key="3">
    <source>
        <dbReference type="Proteomes" id="UP000541444"/>
    </source>
</evidence>
<keyword evidence="3" id="KW-1185">Reference proteome</keyword>